<dbReference type="OrthoDB" id="1938625at2759"/>
<evidence type="ECO:0000313" key="4">
    <source>
        <dbReference type="Proteomes" id="UP000585474"/>
    </source>
</evidence>
<dbReference type="Pfam" id="PF13966">
    <property type="entry name" value="zf-RVT"/>
    <property type="match status" value="1"/>
</dbReference>
<evidence type="ECO:0000259" key="1">
    <source>
        <dbReference type="Pfam" id="PF00078"/>
    </source>
</evidence>
<dbReference type="InterPro" id="IPR043502">
    <property type="entry name" value="DNA/RNA_pol_sf"/>
</dbReference>
<proteinExistence type="predicted"/>
<evidence type="ECO:0000313" key="3">
    <source>
        <dbReference type="EMBL" id="GFZ12259.1"/>
    </source>
</evidence>
<name>A0A7J0GN88_9ERIC</name>
<dbReference type="InterPro" id="IPR026960">
    <property type="entry name" value="RVT-Znf"/>
</dbReference>
<dbReference type="PANTHER" id="PTHR33116:SF66">
    <property type="entry name" value="REVERSE TRANSCRIPTASE ZINC-BINDING DOMAIN-CONTAINING PROTEIN"/>
    <property type="match status" value="1"/>
</dbReference>
<dbReference type="SUPFAM" id="SSF56219">
    <property type="entry name" value="DNase I-like"/>
    <property type="match status" value="1"/>
</dbReference>
<organism evidence="3 4">
    <name type="scientific">Actinidia rufa</name>
    <dbReference type="NCBI Taxonomy" id="165716"/>
    <lineage>
        <taxon>Eukaryota</taxon>
        <taxon>Viridiplantae</taxon>
        <taxon>Streptophyta</taxon>
        <taxon>Embryophyta</taxon>
        <taxon>Tracheophyta</taxon>
        <taxon>Spermatophyta</taxon>
        <taxon>Magnoliopsida</taxon>
        <taxon>eudicotyledons</taxon>
        <taxon>Gunneridae</taxon>
        <taxon>Pentapetalae</taxon>
        <taxon>asterids</taxon>
        <taxon>Ericales</taxon>
        <taxon>Actinidiaceae</taxon>
        <taxon>Actinidia</taxon>
    </lineage>
</organism>
<gene>
    <name evidence="3" type="ORF">Acr_23g0006440</name>
</gene>
<feature type="domain" description="Reverse transcriptase zinc-binding" evidence="2">
    <location>
        <begin position="598"/>
        <end position="676"/>
    </location>
</feature>
<dbReference type="CDD" id="cd01650">
    <property type="entry name" value="RT_nLTR_like"/>
    <property type="match status" value="1"/>
</dbReference>
<feature type="domain" description="Reverse transcriptase" evidence="1">
    <location>
        <begin position="352"/>
        <end position="483"/>
    </location>
</feature>
<reference evidence="3 4" key="1">
    <citation type="submission" date="2019-07" db="EMBL/GenBank/DDBJ databases">
        <title>De Novo Assembly of kiwifruit Actinidia rufa.</title>
        <authorList>
            <person name="Sugita-Konishi S."/>
            <person name="Sato K."/>
            <person name="Mori E."/>
            <person name="Abe Y."/>
            <person name="Kisaki G."/>
            <person name="Hamano K."/>
            <person name="Suezawa K."/>
            <person name="Otani M."/>
            <person name="Fukuda T."/>
            <person name="Manabe T."/>
            <person name="Gomi K."/>
            <person name="Tabuchi M."/>
            <person name="Akimitsu K."/>
            <person name="Kataoka I."/>
        </authorList>
    </citation>
    <scope>NUCLEOTIDE SEQUENCE [LARGE SCALE GENOMIC DNA]</scope>
    <source>
        <strain evidence="4">cv. Fuchu</strain>
    </source>
</reference>
<sequence length="742" mass="84461">MKPTRAAVQTGILQTQQNANGEMDEKCNGLPVTPYDIGDFQHCCNKLGIMDTYFSGAYLTWTNNSTWCKLDRAMINNKWVGEGLRVHAHFGFPGKLSDHSPCVVSLFGDNTQGAKPFKFFNMLCRKLKLLKEPLKVLNKKHFSHISSRPAAAETSLYDMQQKLHDNPMDIQLQERMAELKSYAFRLAEAERSYCSQLAKSKYLKESDKGTKFFHDLIKSNRNKNQIISLTLPNGSRTSSYQEVSNAFIDFYKELLGTSYTSAHIDRDILSDGKLVDEAQANALTHAVSDEEITEALFSIGNDKAPGPDGFSSYFFKMAWNIVGGDFCDAVKEFFSSGQILRQMNHSVIALVPKSNNASNVEDYRPIACCNVSYKVISKILASRLSPILTQLIDPAQAAFIQSRSMVENIYLVQELLKRYGWSRISPRCIMKIDLRKAYDTINWGFVKEVLMGMGFPRLFVGWIMQCISTTSYSISINGSFHGFFKGQQGYINAWAGMTLSYAGRCELIKSVLQGVECFWLASLPIPVGNIHAKSDTLWVKWIHQNYLQDSNIWDYSGNKQESKLMKQLLVIRDKIRAMEGSTHAAISRLEQWAIDGKFSSKSAYEFFRPRKIKLTWPKLVWQTSIIPKHSFILWLGLKDRLLTRDKLQGYIEDQTCPLCGEMEETIDHLFFQCRVGRQEARGTGAQAKAKRIGLACTVYYLWEARNERIFEGKIKHPRAIIRCIQIQAYRVLYNIFPSLNGV</sequence>
<dbReference type="PANTHER" id="PTHR33116">
    <property type="entry name" value="REVERSE TRANSCRIPTASE ZINC-BINDING DOMAIN-CONTAINING PROTEIN-RELATED-RELATED"/>
    <property type="match status" value="1"/>
</dbReference>
<protein>
    <recommendedName>
        <fullName evidence="5">Reverse transcriptase domain-containing protein</fullName>
    </recommendedName>
</protein>
<evidence type="ECO:0000259" key="2">
    <source>
        <dbReference type="Pfam" id="PF13966"/>
    </source>
</evidence>
<comment type="caution">
    <text evidence="3">The sequence shown here is derived from an EMBL/GenBank/DDBJ whole genome shotgun (WGS) entry which is preliminary data.</text>
</comment>
<dbReference type="EMBL" id="BJWL01000023">
    <property type="protein sequence ID" value="GFZ12259.1"/>
    <property type="molecule type" value="Genomic_DNA"/>
</dbReference>
<evidence type="ECO:0008006" key="5">
    <source>
        <dbReference type="Google" id="ProtNLM"/>
    </source>
</evidence>
<accession>A0A7J0GN88</accession>
<dbReference type="AlphaFoldDB" id="A0A7J0GN88"/>
<dbReference type="Pfam" id="PF00078">
    <property type="entry name" value="RVT_1"/>
    <property type="match status" value="1"/>
</dbReference>
<dbReference type="Proteomes" id="UP000585474">
    <property type="component" value="Unassembled WGS sequence"/>
</dbReference>
<dbReference type="InterPro" id="IPR036691">
    <property type="entry name" value="Endo/exonu/phosph_ase_sf"/>
</dbReference>
<dbReference type="SUPFAM" id="SSF56672">
    <property type="entry name" value="DNA/RNA polymerases"/>
    <property type="match status" value="1"/>
</dbReference>
<dbReference type="InterPro" id="IPR000477">
    <property type="entry name" value="RT_dom"/>
</dbReference>
<keyword evidence="4" id="KW-1185">Reference proteome</keyword>